<organism evidence="7 8">
    <name type="scientific">Nocardioides islandensis</name>
    <dbReference type="NCBI Taxonomy" id="433663"/>
    <lineage>
        <taxon>Bacteria</taxon>
        <taxon>Bacillati</taxon>
        <taxon>Actinomycetota</taxon>
        <taxon>Actinomycetes</taxon>
        <taxon>Propionibacteriales</taxon>
        <taxon>Nocardioidaceae</taxon>
        <taxon>Nocardioides</taxon>
    </lineage>
</organism>
<dbReference type="InterPro" id="IPR050884">
    <property type="entry name" value="CNP_phosphodiesterase-III"/>
</dbReference>
<keyword evidence="1" id="KW-0479">Metal-binding</keyword>
<dbReference type="Pfam" id="PF00149">
    <property type="entry name" value="Metallophos"/>
    <property type="match status" value="1"/>
</dbReference>
<keyword evidence="2" id="KW-0378">Hydrolase</keyword>
<evidence type="ECO:0000256" key="5">
    <source>
        <dbReference type="SAM" id="MobiDB-lite"/>
    </source>
</evidence>
<dbReference type="InterPro" id="IPR029052">
    <property type="entry name" value="Metallo-depent_PP-like"/>
</dbReference>
<dbReference type="EMBL" id="JADKPN010000005">
    <property type="protein sequence ID" value="MBF4763681.1"/>
    <property type="molecule type" value="Genomic_DNA"/>
</dbReference>
<dbReference type="InterPro" id="IPR004843">
    <property type="entry name" value="Calcineurin-like_PHP"/>
</dbReference>
<dbReference type="GO" id="GO:0004112">
    <property type="term" value="F:cyclic-nucleotide phosphodiesterase activity"/>
    <property type="evidence" value="ECO:0007669"/>
    <property type="project" value="InterPro"/>
</dbReference>
<dbReference type="InterPro" id="IPR026575">
    <property type="entry name" value="GpdQ/CpdA-like"/>
</dbReference>
<feature type="region of interest" description="Disordered" evidence="5">
    <location>
        <begin position="293"/>
        <end position="312"/>
    </location>
</feature>
<dbReference type="GO" id="GO:0046872">
    <property type="term" value="F:metal ion binding"/>
    <property type="evidence" value="ECO:0007669"/>
    <property type="project" value="UniProtKB-KW"/>
</dbReference>
<evidence type="ECO:0000313" key="7">
    <source>
        <dbReference type="EMBL" id="MBF4763681.1"/>
    </source>
</evidence>
<evidence type="ECO:0000259" key="6">
    <source>
        <dbReference type="Pfam" id="PF00149"/>
    </source>
</evidence>
<dbReference type="RefSeq" id="WP_194706855.1">
    <property type="nucleotide sequence ID" value="NZ_JADKPN010000005.1"/>
</dbReference>
<dbReference type="AlphaFoldDB" id="A0A930VDN3"/>
<evidence type="ECO:0000256" key="2">
    <source>
        <dbReference type="ARBA" id="ARBA00022801"/>
    </source>
</evidence>
<dbReference type="PANTHER" id="PTHR42988:SF2">
    <property type="entry name" value="CYCLIC NUCLEOTIDE PHOSPHODIESTERASE CBUA0032-RELATED"/>
    <property type="match status" value="1"/>
</dbReference>
<reference evidence="7" key="1">
    <citation type="submission" date="2020-11" db="EMBL/GenBank/DDBJ databases">
        <title>Nocardioides sp. nov., isolated from Soil of Cynanchum wilfordii Hemsley rhizosphere.</title>
        <authorList>
            <person name="Lee J.-S."/>
            <person name="Suh M.K."/>
            <person name="Kim J.-S."/>
        </authorList>
    </citation>
    <scope>NUCLEOTIDE SEQUENCE</scope>
    <source>
        <strain evidence="7">KCTC 19275</strain>
    </source>
</reference>
<dbReference type="PANTHER" id="PTHR42988">
    <property type="entry name" value="PHOSPHOHYDROLASE"/>
    <property type="match status" value="1"/>
</dbReference>
<dbReference type="CDD" id="cd07402">
    <property type="entry name" value="MPP_GpdQ"/>
    <property type="match status" value="1"/>
</dbReference>
<dbReference type="SUPFAM" id="SSF56300">
    <property type="entry name" value="Metallo-dependent phosphatases"/>
    <property type="match status" value="1"/>
</dbReference>
<evidence type="ECO:0000256" key="1">
    <source>
        <dbReference type="ARBA" id="ARBA00022723"/>
    </source>
</evidence>
<feature type="compositionally biased region" description="Basic and acidic residues" evidence="5">
    <location>
        <begin position="293"/>
        <end position="306"/>
    </location>
</feature>
<keyword evidence="8" id="KW-1185">Reference proteome</keyword>
<sequence length="312" mass="33785">MQPLGQYPHPSHTIAHISDTHLLAGGKLQYGVVDTVQHLQMALDRLRRIDPVPQAIVLTGDLADRGEPEAYAQLRSMIEPAAAAMGAQVVWCMGNHDDRTAYARSLFGADPTADVMDRVYEVDGLRIVALDTSVPNYHHGEITDEQHDWLASVLAEPAPLGTILAMHHPPIAIPMLPAAAIIELDGQDRLATALAGTDVRMILGGHFHYSSYGTFAGIPVSVASATCYISDIAPDQRFISAVDTDQSVNVLHVYDDTIVTSVVPTHDSAEISGFGSDVVPIVEAMSFEERRETFSRKDSEFNRGQEDPLVGA</sequence>
<dbReference type="Gene3D" id="3.60.21.10">
    <property type="match status" value="1"/>
</dbReference>
<comment type="caution">
    <text evidence="7">The sequence shown here is derived from an EMBL/GenBank/DDBJ whole genome shotgun (WGS) entry which is preliminary data.</text>
</comment>
<gene>
    <name evidence="7" type="ORF">ISU07_11140</name>
</gene>
<evidence type="ECO:0000313" key="8">
    <source>
        <dbReference type="Proteomes" id="UP000640489"/>
    </source>
</evidence>
<accession>A0A930VDN3</accession>
<comment type="similarity">
    <text evidence="4">Belongs to the cyclic nucleotide phosphodiesterase class-III family.</text>
</comment>
<dbReference type="Proteomes" id="UP000640489">
    <property type="component" value="Unassembled WGS sequence"/>
</dbReference>
<evidence type="ECO:0000256" key="3">
    <source>
        <dbReference type="ARBA" id="ARBA00023004"/>
    </source>
</evidence>
<evidence type="ECO:0000256" key="4">
    <source>
        <dbReference type="ARBA" id="ARBA00025742"/>
    </source>
</evidence>
<feature type="domain" description="Calcineurin-like phosphoesterase" evidence="6">
    <location>
        <begin position="13"/>
        <end position="209"/>
    </location>
</feature>
<proteinExistence type="inferred from homology"/>
<name>A0A930VDN3_9ACTN</name>
<protein>
    <submittedName>
        <fullName evidence="7">Phosphodiesterase</fullName>
    </submittedName>
</protein>
<keyword evidence="3" id="KW-0408">Iron</keyword>